<comment type="caution">
    <text evidence="1">The sequence shown here is derived from an EMBL/GenBank/DDBJ whole genome shotgun (WGS) entry which is preliminary data.</text>
</comment>
<keyword evidence="2" id="KW-1185">Reference proteome</keyword>
<reference evidence="1 2" key="1">
    <citation type="journal article" date="2018" name="G3 (Bethesda)">
        <title>Phylogenetic and Phylogenomic Definition of Rhizopus Species.</title>
        <authorList>
            <person name="Gryganskyi A.P."/>
            <person name="Golan J."/>
            <person name="Dolatabadi S."/>
            <person name="Mondo S."/>
            <person name="Robb S."/>
            <person name="Idnurm A."/>
            <person name="Muszewska A."/>
            <person name="Steczkiewicz K."/>
            <person name="Masonjones S."/>
            <person name="Liao H.L."/>
            <person name="Gajdeczka M.T."/>
            <person name="Anike F."/>
            <person name="Vuek A."/>
            <person name="Anishchenko I.M."/>
            <person name="Voigt K."/>
            <person name="de Hoog G.S."/>
            <person name="Smith M.E."/>
            <person name="Heitman J."/>
            <person name="Vilgalys R."/>
            <person name="Stajich J.E."/>
        </authorList>
    </citation>
    <scope>NUCLEOTIDE SEQUENCE [LARGE SCALE GENOMIC DNA]</scope>
    <source>
        <strain evidence="1 2">LSU 92-RS-03</strain>
    </source>
</reference>
<sequence>LNRDILKPLHRLFCISDTTWKTRLILCYTEWLKNWALLDWNKHANLKEDVDQEVDKVTWLFKGLSFDTDYFVSMQGFILHVDRLCVIGLIQEQDHILFQHAALSFFELVSTISVQHDIPKIVTPTSPFVYRNFFSTSAMATSRICNIIYQYKIAFEENDIQSEDSEEYFEVFNDYMLNICNALWKSSGFKEKKGVFDLSASSTDKLIKTCGERGTDIEKILSLTQSAALAGFSKRFMQILEEGDVKHNEHITAEYLTKLENMGRTSMSFQEYRLEYLDHLKEKGMD</sequence>
<evidence type="ECO:0000313" key="1">
    <source>
        <dbReference type="EMBL" id="RCH78547.1"/>
    </source>
</evidence>
<dbReference type="AlphaFoldDB" id="A0A367ILI8"/>
<accession>A0A367ILI8</accession>
<dbReference type="PANTHER" id="PTHR48208">
    <property type="entry name" value="CENTROMERE PROTEIN I"/>
    <property type="match status" value="1"/>
</dbReference>
<evidence type="ECO:0000313" key="2">
    <source>
        <dbReference type="Proteomes" id="UP000253551"/>
    </source>
</evidence>
<organism evidence="1 2">
    <name type="scientific">Rhizopus stolonifer</name>
    <name type="common">Rhizopus nigricans</name>
    <dbReference type="NCBI Taxonomy" id="4846"/>
    <lineage>
        <taxon>Eukaryota</taxon>
        <taxon>Fungi</taxon>
        <taxon>Fungi incertae sedis</taxon>
        <taxon>Mucoromycota</taxon>
        <taxon>Mucoromycotina</taxon>
        <taxon>Mucoromycetes</taxon>
        <taxon>Mucorales</taxon>
        <taxon>Mucorineae</taxon>
        <taxon>Rhizopodaceae</taxon>
        <taxon>Rhizopus</taxon>
    </lineage>
</organism>
<dbReference type="Proteomes" id="UP000253551">
    <property type="component" value="Unassembled WGS sequence"/>
</dbReference>
<name>A0A367ILI8_RHIST</name>
<dbReference type="GO" id="GO:0034080">
    <property type="term" value="P:CENP-A containing chromatin assembly"/>
    <property type="evidence" value="ECO:0007669"/>
    <property type="project" value="TreeGrafter"/>
</dbReference>
<dbReference type="PANTHER" id="PTHR48208:SF2">
    <property type="entry name" value="CENTROMERE PROTEIN I"/>
    <property type="match status" value="1"/>
</dbReference>
<dbReference type="EMBL" id="PJQM01007154">
    <property type="protein sequence ID" value="RCH78547.1"/>
    <property type="molecule type" value="Genomic_DNA"/>
</dbReference>
<proteinExistence type="predicted"/>
<dbReference type="GO" id="GO:0000070">
    <property type="term" value="P:mitotic sister chromatid segregation"/>
    <property type="evidence" value="ECO:0007669"/>
    <property type="project" value="TreeGrafter"/>
</dbReference>
<dbReference type="GO" id="GO:0000939">
    <property type="term" value="C:inner kinetochore"/>
    <property type="evidence" value="ECO:0007669"/>
    <property type="project" value="TreeGrafter"/>
</dbReference>
<gene>
    <name evidence="1" type="ORF">CU098_004695</name>
</gene>
<dbReference type="STRING" id="4846.A0A367ILI8"/>
<dbReference type="OrthoDB" id="6347512at2759"/>
<feature type="non-terminal residue" evidence="1">
    <location>
        <position position="286"/>
    </location>
</feature>
<feature type="non-terminal residue" evidence="1">
    <location>
        <position position="1"/>
    </location>
</feature>
<protein>
    <submittedName>
        <fullName evidence="1">Uncharacterized protein</fullName>
    </submittedName>
</protein>